<feature type="transmembrane region" description="Helical" evidence="5">
    <location>
        <begin position="125"/>
        <end position="146"/>
    </location>
</feature>
<evidence type="ECO:0000256" key="5">
    <source>
        <dbReference type="SAM" id="Phobius"/>
    </source>
</evidence>
<dbReference type="GO" id="GO:0003677">
    <property type="term" value="F:DNA binding"/>
    <property type="evidence" value="ECO:0007669"/>
    <property type="project" value="UniProtKB-KW"/>
</dbReference>
<gene>
    <name evidence="7" type="ORF">E5986_10685</name>
</gene>
<feature type="transmembrane region" description="Helical" evidence="5">
    <location>
        <begin position="185"/>
        <end position="203"/>
    </location>
</feature>
<feature type="transmembrane region" description="Helical" evidence="5">
    <location>
        <begin position="209"/>
        <end position="226"/>
    </location>
</feature>
<reference evidence="7 8" key="1">
    <citation type="submission" date="2019-04" db="EMBL/GenBank/DDBJ databases">
        <title>Microbes associate with the intestines of laboratory mice.</title>
        <authorList>
            <person name="Navarre W."/>
            <person name="Wong E."/>
            <person name="Huang K.C."/>
            <person name="Tropini C."/>
            <person name="Ng K."/>
            <person name="Yu B."/>
        </authorList>
    </citation>
    <scope>NUCLEOTIDE SEQUENCE [LARGE SCALE GENOMIC DNA]</scope>
    <source>
        <strain evidence="7 8">NM80_B27</strain>
    </source>
</reference>
<feature type="region of interest" description="Disordered" evidence="4">
    <location>
        <begin position="1"/>
        <end position="20"/>
    </location>
</feature>
<keyword evidence="5" id="KW-1133">Transmembrane helix</keyword>
<dbReference type="Proteomes" id="UP000308978">
    <property type="component" value="Unassembled WGS sequence"/>
</dbReference>
<dbReference type="CDD" id="cd06170">
    <property type="entry name" value="LuxR_C_like"/>
    <property type="match status" value="1"/>
</dbReference>
<evidence type="ECO:0000256" key="4">
    <source>
        <dbReference type="SAM" id="MobiDB-lite"/>
    </source>
</evidence>
<feature type="transmembrane region" description="Helical" evidence="5">
    <location>
        <begin position="310"/>
        <end position="333"/>
    </location>
</feature>
<keyword evidence="1" id="KW-0805">Transcription regulation</keyword>
<feature type="compositionally biased region" description="Low complexity" evidence="4">
    <location>
        <begin position="9"/>
        <end position="20"/>
    </location>
</feature>
<dbReference type="InterPro" id="IPR000792">
    <property type="entry name" value="Tscrpt_reg_LuxR_C"/>
</dbReference>
<feature type="transmembrane region" description="Helical" evidence="5">
    <location>
        <begin position="339"/>
        <end position="359"/>
    </location>
</feature>
<evidence type="ECO:0000256" key="2">
    <source>
        <dbReference type="ARBA" id="ARBA00023125"/>
    </source>
</evidence>
<dbReference type="PANTHER" id="PTHR44688">
    <property type="entry name" value="DNA-BINDING TRANSCRIPTIONAL ACTIVATOR DEVR_DOSR"/>
    <property type="match status" value="1"/>
</dbReference>
<feature type="domain" description="HTH luxR-type" evidence="6">
    <location>
        <begin position="375"/>
        <end position="440"/>
    </location>
</feature>
<evidence type="ECO:0000256" key="1">
    <source>
        <dbReference type="ARBA" id="ARBA00023015"/>
    </source>
</evidence>
<dbReference type="EMBL" id="SSTJ01000019">
    <property type="protein sequence ID" value="THG35964.1"/>
    <property type="molecule type" value="Genomic_DNA"/>
</dbReference>
<sequence>MRAGELPITGSSADESDTSDATAWAVARRSRKTAYRAARGHPKRTILNGGAMQVHLQSKSVGFSHALNIAAIDAAIWVWFYQMSHAAGASFLMPEGSGPSHRELFGLLATTIILFLKWDRFPRRFHIAAPLTTSALCGLLVAIGFLDLHNDPLRSALVGALSIGSFSCQLLRFENLERSDNIHGLALALTASLVLFYGLNLLFTQSSPALQGAFIVAAPCVLLVNLRDSVAPTANLRPLSLRSLAVVPNMLVGIFGIAGGFVFVVGTLSTPTGLGDLLQNPIPTYPAMLLLYMALAIIAASGLRFPKAAYFSLVNLSWSLGTFLGTTTLRAGFQVPETLSLVLAAASMMSFFLFQSTWIDRPENRPTTTAQRIEDVAAQHGLTKREIEVAALLLEGRSLRRIQTVLFISEGTAKTHVKHIYAKLGVHTKQELIDRLGVPR</sequence>
<proteinExistence type="predicted"/>
<keyword evidence="5" id="KW-0812">Transmembrane</keyword>
<comment type="caution">
    <text evidence="7">The sequence shown here is derived from an EMBL/GenBank/DDBJ whole genome shotgun (WGS) entry which is preliminary data.</text>
</comment>
<dbReference type="Gene3D" id="1.10.10.10">
    <property type="entry name" value="Winged helix-like DNA-binding domain superfamily/Winged helix DNA-binding domain"/>
    <property type="match status" value="1"/>
</dbReference>
<evidence type="ECO:0000259" key="6">
    <source>
        <dbReference type="PROSITE" id="PS50043"/>
    </source>
</evidence>
<protein>
    <submittedName>
        <fullName evidence="7">Helix-turn-helix transcriptional regulator</fullName>
    </submittedName>
</protein>
<feature type="transmembrane region" description="Helical" evidence="5">
    <location>
        <begin position="285"/>
        <end position="303"/>
    </location>
</feature>
<keyword evidence="3" id="KW-0804">Transcription</keyword>
<dbReference type="SUPFAM" id="SSF46894">
    <property type="entry name" value="C-terminal effector domain of the bipartite response regulators"/>
    <property type="match status" value="1"/>
</dbReference>
<dbReference type="PANTHER" id="PTHR44688:SF16">
    <property type="entry name" value="DNA-BINDING TRANSCRIPTIONAL ACTIVATOR DEVR_DOSR"/>
    <property type="match status" value="1"/>
</dbReference>
<evidence type="ECO:0000313" key="7">
    <source>
        <dbReference type="EMBL" id="THG35964.1"/>
    </source>
</evidence>
<keyword evidence="5" id="KW-0472">Membrane</keyword>
<dbReference type="AlphaFoldDB" id="A0A4S4FZ87"/>
<feature type="transmembrane region" description="Helical" evidence="5">
    <location>
        <begin position="61"/>
        <end position="80"/>
    </location>
</feature>
<evidence type="ECO:0000313" key="8">
    <source>
        <dbReference type="Proteomes" id="UP000308978"/>
    </source>
</evidence>
<evidence type="ECO:0000256" key="3">
    <source>
        <dbReference type="ARBA" id="ARBA00023163"/>
    </source>
</evidence>
<dbReference type="PROSITE" id="PS50043">
    <property type="entry name" value="HTH_LUXR_2"/>
    <property type="match status" value="1"/>
</dbReference>
<organism evidence="7 8">
    <name type="scientific">Adlercreutzia caecimuris</name>
    <dbReference type="NCBI Taxonomy" id="671266"/>
    <lineage>
        <taxon>Bacteria</taxon>
        <taxon>Bacillati</taxon>
        <taxon>Actinomycetota</taxon>
        <taxon>Coriobacteriia</taxon>
        <taxon>Eggerthellales</taxon>
        <taxon>Eggerthellaceae</taxon>
        <taxon>Adlercreutzia</taxon>
    </lineage>
</organism>
<dbReference type="PRINTS" id="PR00038">
    <property type="entry name" value="HTHLUXR"/>
</dbReference>
<dbReference type="SMART" id="SM00421">
    <property type="entry name" value="HTH_LUXR"/>
    <property type="match status" value="1"/>
</dbReference>
<dbReference type="InterPro" id="IPR016032">
    <property type="entry name" value="Sig_transdc_resp-reg_C-effctor"/>
</dbReference>
<name>A0A4S4FZ87_9ACTN</name>
<accession>A0A4S4FZ87</accession>
<keyword evidence="2" id="KW-0238">DNA-binding</keyword>
<dbReference type="InterPro" id="IPR036388">
    <property type="entry name" value="WH-like_DNA-bd_sf"/>
</dbReference>
<dbReference type="GO" id="GO:0006355">
    <property type="term" value="P:regulation of DNA-templated transcription"/>
    <property type="evidence" value="ECO:0007669"/>
    <property type="project" value="InterPro"/>
</dbReference>
<dbReference type="Pfam" id="PF00196">
    <property type="entry name" value="GerE"/>
    <property type="match status" value="1"/>
</dbReference>
<feature type="transmembrane region" description="Helical" evidence="5">
    <location>
        <begin position="246"/>
        <end position="265"/>
    </location>
</feature>